<dbReference type="AlphaFoldDB" id="A0A9W8DKI2"/>
<dbReference type="EMBL" id="JANBPT010000867">
    <property type="protein sequence ID" value="KAJ1912060.1"/>
    <property type="molecule type" value="Genomic_DNA"/>
</dbReference>
<dbReference type="Proteomes" id="UP001150569">
    <property type="component" value="Unassembled WGS sequence"/>
</dbReference>
<name>A0A9W8DKI2_9FUNG</name>
<comment type="caution">
    <text evidence="5">The sequence shown here is derived from an EMBL/GenBank/DDBJ whole genome shotgun (WGS) entry which is preliminary data.</text>
</comment>
<evidence type="ECO:0000313" key="6">
    <source>
        <dbReference type="Proteomes" id="UP001150569"/>
    </source>
</evidence>
<dbReference type="CDD" id="cd06464">
    <property type="entry name" value="ACD_sHsps-like"/>
    <property type="match status" value="1"/>
</dbReference>
<dbReference type="InterPro" id="IPR002068">
    <property type="entry name" value="A-crystallin/Hsp20_dom"/>
</dbReference>
<gene>
    <name evidence="5" type="ORF">IWQ60_009841</name>
</gene>
<accession>A0A9W8DKI2</accession>
<feature type="chain" id="PRO_5040808189" description="SHSP domain-containing protein" evidence="3">
    <location>
        <begin position="19"/>
        <end position="119"/>
    </location>
</feature>
<evidence type="ECO:0000259" key="4">
    <source>
        <dbReference type="PROSITE" id="PS01031"/>
    </source>
</evidence>
<feature type="compositionally biased region" description="Polar residues" evidence="2">
    <location>
        <begin position="65"/>
        <end position="74"/>
    </location>
</feature>
<comment type="similarity">
    <text evidence="1">Belongs to the small heat shock protein (HSP20) family.</text>
</comment>
<evidence type="ECO:0000313" key="5">
    <source>
        <dbReference type="EMBL" id="KAJ1912060.1"/>
    </source>
</evidence>
<proteinExistence type="inferred from homology"/>
<dbReference type="InterPro" id="IPR008978">
    <property type="entry name" value="HSP20-like_chaperone"/>
</dbReference>
<feature type="domain" description="SHSP" evidence="4">
    <location>
        <begin position="1"/>
        <end position="119"/>
    </location>
</feature>
<feature type="region of interest" description="Disordered" evidence="2">
    <location>
        <begin position="41"/>
        <end position="75"/>
    </location>
</feature>
<evidence type="ECO:0000256" key="1">
    <source>
        <dbReference type="PROSITE-ProRule" id="PRU00285"/>
    </source>
</evidence>
<keyword evidence="6" id="KW-1185">Reference proteome</keyword>
<dbReference type="Gene3D" id="2.60.40.790">
    <property type="match status" value="1"/>
</dbReference>
<protein>
    <recommendedName>
        <fullName evidence="4">SHSP domain-containing protein</fullName>
    </recommendedName>
</protein>
<feature type="signal peptide" evidence="3">
    <location>
        <begin position="1"/>
        <end position="18"/>
    </location>
</feature>
<evidence type="ECO:0000256" key="3">
    <source>
        <dbReference type="SAM" id="SignalP"/>
    </source>
</evidence>
<organism evidence="5 6">
    <name type="scientific">Tieghemiomyces parasiticus</name>
    <dbReference type="NCBI Taxonomy" id="78921"/>
    <lineage>
        <taxon>Eukaryota</taxon>
        <taxon>Fungi</taxon>
        <taxon>Fungi incertae sedis</taxon>
        <taxon>Zoopagomycota</taxon>
        <taxon>Kickxellomycotina</taxon>
        <taxon>Dimargaritomycetes</taxon>
        <taxon>Dimargaritales</taxon>
        <taxon>Dimargaritaceae</taxon>
        <taxon>Tieghemiomyces</taxon>
    </lineage>
</organism>
<dbReference type="PROSITE" id="PS01031">
    <property type="entry name" value="SHSP"/>
    <property type="match status" value="1"/>
</dbReference>
<sequence length="119" mass="12793">MVRSRGIVILLPLAGISFQHVSVQVEDDHILVIKTNLPSATSASPTVEASNVKDGRSLRPGEGNGTSSANQATRHVNYRVPFPRSSINADNINAKFRDGLLLMLIPKVPISLRNIPVAS</sequence>
<keyword evidence="3" id="KW-0732">Signal</keyword>
<dbReference type="SUPFAM" id="SSF49764">
    <property type="entry name" value="HSP20-like chaperones"/>
    <property type="match status" value="1"/>
</dbReference>
<evidence type="ECO:0000256" key="2">
    <source>
        <dbReference type="SAM" id="MobiDB-lite"/>
    </source>
</evidence>
<reference evidence="5" key="1">
    <citation type="submission" date="2022-07" db="EMBL/GenBank/DDBJ databases">
        <title>Phylogenomic reconstructions and comparative analyses of Kickxellomycotina fungi.</title>
        <authorList>
            <person name="Reynolds N.K."/>
            <person name="Stajich J.E."/>
            <person name="Barry K."/>
            <person name="Grigoriev I.V."/>
            <person name="Crous P."/>
            <person name="Smith M.E."/>
        </authorList>
    </citation>
    <scope>NUCLEOTIDE SEQUENCE</scope>
    <source>
        <strain evidence="5">RSA 861</strain>
    </source>
</reference>